<dbReference type="GO" id="GO:0043916">
    <property type="term" value="F:DNA-7-methylguanine glycosylase activity"/>
    <property type="evidence" value="ECO:0007669"/>
    <property type="project" value="TreeGrafter"/>
</dbReference>
<organism evidence="6 7">
    <name type="scientific">Candidatus Neomicrothrix parvicella RN1</name>
    <dbReference type="NCBI Taxonomy" id="1229780"/>
    <lineage>
        <taxon>Bacteria</taxon>
        <taxon>Bacillati</taxon>
        <taxon>Actinomycetota</taxon>
        <taxon>Acidimicrobiia</taxon>
        <taxon>Acidimicrobiales</taxon>
        <taxon>Microthrixaceae</taxon>
        <taxon>Candidatus Neomicrothrix</taxon>
    </lineage>
</organism>
<proteinExistence type="predicted"/>
<dbReference type="PANTHER" id="PTHR43003:SF5">
    <property type="entry name" value="DNA-3-METHYLADENINE GLYCOSYLASE"/>
    <property type="match status" value="1"/>
</dbReference>
<keyword evidence="3" id="KW-0227">DNA damage</keyword>
<dbReference type="EC" id="3.2.2.21" evidence="2"/>
<keyword evidence="6" id="KW-0378">Hydrolase</keyword>
<evidence type="ECO:0000259" key="5">
    <source>
        <dbReference type="SMART" id="SM00478"/>
    </source>
</evidence>
<keyword evidence="6" id="KW-0326">Glycosidase</keyword>
<dbReference type="InterPro" id="IPR003265">
    <property type="entry name" value="HhH-GPD_domain"/>
</dbReference>
<reference evidence="6 7" key="1">
    <citation type="journal article" date="2013" name="ISME J.">
        <title>Metabolic model for the filamentous 'Candidatus Microthrix parvicella' based on genomic and metagenomic analyses.</title>
        <authorList>
            <person name="Jon McIlroy S."/>
            <person name="Kristiansen R."/>
            <person name="Albertsen M."/>
            <person name="Michael Karst S."/>
            <person name="Rossetti S."/>
            <person name="Lund Nielsen J."/>
            <person name="Tandoi V."/>
            <person name="James Seviour R."/>
            <person name="Nielsen P.H."/>
        </authorList>
    </citation>
    <scope>NUCLEOTIDE SEQUENCE [LARGE SCALE GENOMIC DNA]</scope>
    <source>
        <strain evidence="6 7">RN1</strain>
    </source>
</reference>
<dbReference type="GO" id="GO:0008725">
    <property type="term" value="F:DNA-3-methyladenine glycosylase activity"/>
    <property type="evidence" value="ECO:0007669"/>
    <property type="project" value="TreeGrafter"/>
</dbReference>
<dbReference type="SUPFAM" id="SSF48150">
    <property type="entry name" value="DNA-glycosylase"/>
    <property type="match status" value="1"/>
</dbReference>
<evidence type="ECO:0000256" key="2">
    <source>
        <dbReference type="ARBA" id="ARBA00012000"/>
    </source>
</evidence>
<sequence length="228" mass="25070">MAPFVPQWWTDRVEWKARTMARAVRWVYEGIDAIRGRSPEIDALIDRHGAPAWGRPIPAGERFATLARMIAYQQLAGAAAAAIWGRVEAVVGAPVEPRAIRVTGEAELRGAGLSRAKVAAVHDLADRVLDGRLRLGRLGSLPDTEVIERLTSVRGIGEWSAQMFLIGALRRPDVWPCADVGVRAGWARAHDVSAPSVHQMPKLGEPYRPYRSLVAWYCWQAADTPLPG</sequence>
<accession>R4Z2R0</accession>
<comment type="caution">
    <text evidence="6">The sequence shown here is derived from an EMBL/GenBank/DDBJ whole genome shotgun (WGS) entry which is preliminary data.</text>
</comment>
<dbReference type="SMART" id="SM00478">
    <property type="entry name" value="ENDO3c"/>
    <property type="match status" value="1"/>
</dbReference>
<evidence type="ECO:0000256" key="4">
    <source>
        <dbReference type="ARBA" id="ARBA00023204"/>
    </source>
</evidence>
<evidence type="ECO:0000313" key="6">
    <source>
        <dbReference type="EMBL" id="CCM64940.1"/>
    </source>
</evidence>
<gene>
    <name evidence="6" type="ORF">BN381_50082</name>
</gene>
<dbReference type="InterPro" id="IPR051912">
    <property type="entry name" value="Alkylbase_DNA_Glycosylase/TA"/>
</dbReference>
<dbReference type="Gene3D" id="1.10.1670.40">
    <property type="match status" value="1"/>
</dbReference>
<keyword evidence="4" id="KW-0234">DNA repair</keyword>
<comment type="catalytic activity">
    <reaction evidence="1">
        <text>Hydrolysis of alkylated DNA, releasing 3-methyladenine, 3-methylguanine, 7-methylguanine and 7-methyladenine.</text>
        <dbReference type="EC" id="3.2.2.21"/>
    </reaction>
</comment>
<dbReference type="GO" id="GO:0006307">
    <property type="term" value="P:DNA alkylation repair"/>
    <property type="evidence" value="ECO:0007669"/>
    <property type="project" value="TreeGrafter"/>
</dbReference>
<dbReference type="eggNOG" id="COG0122">
    <property type="taxonomic scope" value="Bacteria"/>
</dbReference>
<dbReference type="AlphaFoldDB" id="R4Z2R0"/>
<keyword evidence="7" id="KW-1185">Reference proteome</keyword>
<dbReference type="GO" id="GO:0032993">
    <property type="term" value="C:protein-DNA complex"/>
    <property type="evidence" value="ECO:0007669"/>
    <property type="project" value="TreeGrafter"/>
</dbReference>
<dbReference type="EMBL" id="CANL01000045">
    <property type="protein sequence ID" value="CCM64940.1"/>
    <property type="molecule type" value="Genomic_DNA"/>
</dbReference>
<dbReference type="Gene3D" id="1.10.340.30">
    <property type="entry name" value="Hypothetical protein, domain 2"/>
    <property type="match status" value="1"/>
</dbReference>
<dbReference type="GO" id="GO:0032131">
    <property type="term" value="F:alkylated DNA binding"/>
    <property type="evidence" value="ECO:0007669"/>
    <property type="project" value="TreeGrafter"/>
</dbReference>
<dbReference type="STRING" id="1229780.BN381_50082"/>
<dbReference type="Pfam" id="PF00730">
    <property type="entry name" value="HhH-GPD"/>
    <property type="match status" value="1"/>
</dbReference>
<feature type="domain" description="HhH-GPD" evidence="5">
    <location>
        <begin position="71"/>
        <end position="223"/>
    </location>
</feature>
<dbReference type="GO" id="GO:0006285">
    <property type="term" value="P:base-excision repair, AP site formation"/>
    <property type="evidence" value="ECO:0007669"/>
    <property type="project" value="TreeGrafter"/>
</dbReference>
<protein>
    <recommendedName>
        <fullName evidence="2">DNA-3-methyladenine glycosylase II</fullName>
        <ecNumber evidence="2">3.2.2.21</ecNumber>
    </recommendedName>
</protein>
<name>R4Z2R0_9ACTN</name>
<dbReference type="Proteomes" id="UP000018291">
    <property type="component" value="Unassembled WGS sequence"/>
</dbReference>
<dbReference type="CDD" id="cd00056">
    <property type="entry name" value="ENDO3c"/>
    <property type="match status" value="1"/>
</dbReference>
<evidence type="ECO:0000256" key="3">
    <source>
        <dbReference type="ARBA" id="ARBA00022763"/>
    </source>
</evidence>
<dbReference type="PANTHER" id="PTHR43003">
    <property type="entry name" value="DNA-3-METHYLADENINE GLYCOSYLASE"/>
    <property type="match status" value="1"/>
</dbReference>
<dbReference type="HOGENOM" id="CLU_000445_72_5_11"/>
<evidence type="ECO:0000313" key="7">
    <source>
        <dbReference type="Proteomes" id="UP000018291"/>
    </source>
</evidence>
<dbReference type="InterPro" id="IPR011257">
    <property type="entry name" value="DNA_glycosylase"/>
</dbReference>
<evidence type="ECO:0000256" key="1">
    <source>
        <dbReference type="ARBA" id="ARBA00000086"/>
    </source>
</evidence>